<evidence type="ECO:0000256" key="5">
    <source>
        <dbReference type="ARBA" id="ARBA00023136"/>
    </source>
</evidence>
<evidence type="ECO:0000256" key="6">
    <source>
        <dbReference type="ARBA" id="ARBA00049660"/>
    </source>
</evidence>
<dbReference type="InterPro" id="IPR024002">
    <property type="entry name" value="For/NO2_transpt_CS"/>
</dbReference>
<protein>
    <recommendedName>
        <fullName evidence="9">Formate/nitrite transporter</fullName>
    </recommendedName>
</protein>
<comment type="subcellular location">
    <subcellularLocation>
        <location evidence="1">Membrane</location>
        <topology evidence="1">Multi-pass membrane protein</topology>
    </subcellularLocation>
</comment>
<comment type="similarity">
    <text evidence="6">Belongs to the FNT transporter (TC 1.A.16) family.</text>
</comment>
<keyword evidence="2" id="KW-0813">Transport</keyword>
<evidence type="ECO:0000256" key="2">
    <source>
        <dbReference type="ARBA" id="ARBA00022448"/>
    </source>
</evidence>
<evidence type="ECO:0000256" key="3">
    <source>
        <dbReference type="ARBA" id="ARBA00022692"/>
    </source>
</evidence>
<dbReference type="FunFam" id="1.20.1080.10:FF:000011">
    <property type="entry name" value="Formate family transporter"/>
    <property type="match status" value="1"/>
</dbReference>
<keyword evidence="3 7" id="KW-0812">Transmembrane</keyword>
<evidence type="ECO:0008006" key="9">
    <source>
        <dbReference type="Google" id="ProtNLM"/>
    </source>
</evidence>
<name>A0A7S3R0K9_DUNTE</name>
<dbReference type="PANTHER" id="PTHR30520">
    <property type="entry name" value="FORMATE TRANSPORTER-RELATED"/>
    <property type="match status" value="1"/>
</dbReference>
<dbReference type="AlphaFoldDB" id="A0A7S3R0K9"/>
<dbReference type="InterPro" id="IPR023271">
    <property type="entry name" value="Aquaporin-like"/>
</dbReference>
<feature type="transmembrane region" description="Helical" evidence="7">
    <location>
        <begin position="313"/>
        <end position="335"/>
    </location>
</feature>
<reference evidence="8" key="1">
    <citation type="submission" date="2021-01" db="EMBL/GenBank/DDBJ databases">
        <authorList>
            <person name="Corre E."/>
            <person name="Pelletier E."/>
            <person name="Niang G."/>
            <person name="Scheremetjew M."/>
            <person name="Finn R."/>
            <person name="Kale V."/>
            <person name="Holt S."/>
            <person name="Cochrane G."/>
            <person name="Meng A."/>
            <person name="Brown T."/>
            <person name="Cohen L."/>
        </authorList>
    </citation>
    <scope>NUCLEOTIDE SEQUENCE</scope>
    <source>
        <strain evidence="8">CCMP1320</strain>
    </source>
</reference>
<dbReference type="Gene3D" id="1.20.1080.10">
    <property type="entry name" value="Glycerol uptake facilitator protein"/>
    <property type="match status" value="1"/>
</dbReference>
<feature type="transmembrane region" description="Helical" evidence="7">
    <location>
        <begin position="112"/>
        <end position="139"/>
    </location>
</feature>
<dbReference type="PANTHER" id="PTHR30520:SF6">
    <property type="entry name" value="FORMATE_NITRATE FAMILY TRANSPORTER (EUROFUNG)"/>
    <property type="match status" value="1"/>
</dbReference>
<feature type="transmembrane region" description="Helical" evidence="7">
    <location>
        <begin position="240"/>
        <end position="259"/>
    </location>
</feature>
<feature type="transmembrane region" description="Helical" evidence="7">
    <location>
        <begin position="159"/>
        <end position="182"/>
    </location>
</feature>
<feature type="transmembrane region" description="Helical" evidence="7">
    <location>
        <begin position="271"/>
        <end position="301"/>
    </location>
</feature>
<evidence type="ECO:0000256" key="7">
    <source>
        <dbReference type="SAM" id="Phobius"/>
    </source>
</evidence>
<feature type="transmembrane region" description="Helical" evidence="7">
    <location>
        <begin position="194"/>
        <end position="220"/>
    </location>
</feature>
<dbReference type="Pfam" id="PF01226">
    <property type="entry name" value="Form_Nir_trans"/>
    <property type="match status" value="1"/>
</dbReference>
<gene>
    <name evidence="8" type="ORF">DTER00134_LOCUS14110</name>
</gene>
<accession>A0A7S3R0K9</accession>
<dbReference type="EMBL" id="HBIP01023558">
    <property type="protein sequence ID" value="CAE0499037.1"/>
    <property type="molecule type" value="Transcribed_RNA"/>
</dbReference>
<dbReference type="GO" id="GO:0005886">
    <property type="term" value="C:plasma membrane"/>
    <property type="evidence" value="ECO:0007669"/>
    <property type="project" value="TreeGrafter"/>
</dbReference>
<organism evidence="8">
    <name type="scientific">Dunaliella tertiolecta</name>
    <name type="common">Green alga</name>
    <dbReference type="NCBI Taxonomy" id="3047"/>
    <lineage>
        <taxon>Eukaryota</taxon>
        <taxon>Viridiplantae</taxon>
        <taxon>Chlorophyta</taxon>
        <taxon>core chlorophytes</taxon>
        <taxon>Chlorophyceae</taxon>
        <taxon>CS clade</taxon>
        <taxon>Chlamydomonadales</taxon>
        <taxon>Dunaliellaceae</taxon>
        <taxon>Dunaliella</taxon>
    </lineage>
</organism>
<dbReference type="PROSITE" id="PS01006">
    <property type="entry name" value="FORMATE_NITRITE_TP_2"/>
    <property type="match status" value="1"/>
</dbReference>
<keyword evidence="4 7" id="KW-1133">Transmembrane helix</keyword>
<dbReference type="InterPro" id="IPR000292">
    <property type="entry name" value="For/NO2_transpt"/>
</dbReference>
<evidence type="ECO:0000256" key="4">
    <source>
        <dbReference type="ARBA" id="ARBA00022989"/>
    </source>
</evidence>
<keyword evidence="5 7" id="KW-0472">Membrane</keyword>
<sequence length="349" mass="36138">MQVQAKKCQSGMLQVLQQRTRVPTSFLTYPSHSCSRSSKGCNIACHPKPTAKFICSSLATSTPASAVPAPVPPPAQPASGPLSTSVQAPGINFNTIANTGAAKAAMPEWKSLLGGVLAGAYISFGCFLSLSVGGSIPGIATSNPGLQKLIMAMLFPVNLMMVTLCGAELYTGNTAVVSVAMFEGKAKVSHALRGLFYSFIGNWIGCFGIAAAVAATGLMAANPLPSAVAVAKTSLDPQTAFVRAILCNWLVCLAVWMASSATSLPGKVMGLWPPVVAFFAIGLEHSIANMFIISLGIMLGAKVTFVQLWTSNLLPVTLGNTVAGVLCVALPYALLYGTLGQRLQRPSSA</sequence>
<evidence type="ECO:0000313" key="8">
    <source>
        <dbReference type="EMBL" id="CAE0499037.1"/>
    </source>
</evidence>
<dbReference type="GO" id="GO:0015499">
    <property type="term" value="F:formate transmembrane transporter activity"/>
    <property type="evidence" value="ECO:0007669"/>
    <property type="project" value="TreeGrafter"/>
</dbReference>
<proteinExistence type="inferred from homology"/>
<evidence type="ECO:0000256" key="1">
    <source>
        <dbReference type="ARBA" id="ARBA00004141"/>
    </source>
</evidence>